<reference evidence="2" key="1">
    <citation type="submission" date="2022-11" db="UniProtKB">
        <authorList>
            <consortium name="WormBaseParasite"/>
        </authorList>
    </citation>
    <scope>IDENTIFICATION</scope>
</reference>
<evidence type="ECO:0000313" key="1">
    <source>
        <dbReference type="Proteomes" id="UP000887579"/>
    </source>
</evidence>
<proteinExistence type="predicted"/>
<organism evidence="1 2">
    <name type="scientific">Panagrolaimus sp. ES5</name>
    <dbReference type="NCBI Taxonomy" id="591445"/>
    <lineage>
        <taxon>Eukaryota</taxon>
        <taxon>Metazoa</taxon>
        <taxon>Ecdysozoa</taxon>
        <taxon>Nematoda</taxon>
        <taxon>Chromadorea</taxon>
        <taxon>Rhabditida</taxon>
        <taxon>Tylenchina</taxon>
        <taxon>Panagrolaimomorpha</taxon>
        <taxon>Panagrolaimoidea</taxon>
        <taxon>Panagrolaimidae</taxon>
        <taxon>Panagrolaimus</taxon>
    </lineage>
</organism>
<name>A0AC34G543_9BILA</name>
<dbReference type="WBParaSite" id="ES5_v2.g24887.t1">
    <property type="protein sequence ID" value="ES5_v2.g24887.t1"/>
    <property type="gene ID" value="ES5_v2.g24887"/>
</dbReference>
<accession>A0AC34G543</accession>
<protein>
    <submittedName>
        <fullName evidence="2">Uncharacterized protein</fullName>
    </submittedName>
</protein>
<dbReference type="Proteomes" id="UP000887579">
    <property type="component" value="Unplaced"/>
</dbReference>
<evidence type="ECO:0000313" key="2">
    <source>
        <dbReference type="WBParaSite" id="ES5_v2.g24887.t1"/>
    </source>
</evidence>
<sequence length="246" mass="28255">MQILLRNELHRGETVATTELDIVGDVELDATVIDVDEACIIIQKAERMYQALSRYFHLVDVRQKALDLQTSTKQSDPLKAIIKIQAITRGYLTRKRVRLLRDDENLRLGLNFEAFLKSTQKHLTTKFLKDLKPQQIFFGEDSLPSPPPNSLEKLENFLKDNFFATDPLTLRDPPTVSECRKVDEMCEYYFGEVFLAEAVKLQPTTNIFIKFDDLISITTFIKAKGGKTCHVDLRNFLYATVIIPHC</sequence>